<organism evidence="2 3">
    <name type="scientific">Mycena metata</name>
    <dbReference type="NCBI Taxonomy" id="1033252"/>
    <lineage>
        <taxon>Eukaryota</taxon>
        <taxon>Fungi</taxon>
        <taxon>Dikarya</taxon>
        <taxon>Basidiomycota</taxon>
        <taxon>Agaricomycotina</taxon>
        <taxon>Agaricomycetes</taxon>
        <taxon>Agaricomycetidae</taxon>
        <taxon>Agaricales</taxon>
        <taxon>Marasmiineae</taxon>
        <taxon>Mycenaceae</taxon>
        <taxon>Mycena</taxon>
    </lineage>
</organism>
<gene>
    <name evidence="2" type="ORF">B0H16DRAFT_520005</name>
</gene>
<name>A0AAD7H837_9AGAR</name>
<feature type="region of interest" description="Disordered" evidence="1">
    <location>
        <begin position="1"/>
        <end position="34"/>
    </location>
</feature>
<comment type="caution">
    <text evidence="2">The sequence shown here is derived from an EMBL/GenBank/DDBJ whole genome shotgun (WGS) entry which is preliminary data.</text>
</comment>
<protein>
    <submittedName>
        <fullName evidence="2">Uncharacterized protein</fullName>
    </submittedName>
</protein>
<sequence>MEKKQTFENTPSRPNSLKSAGRKDPERTMSADSEDLDIFLRQPQPCLIGPQLRIATDSSDAEPSVASGDHGHDSNILWRWGIRYLFTRRKIAIFYDLVANDARIYLPCLILVWFGSCDVYGLSVLAIRVKCWRKKERLMSCRCRPGKPPGNGTKTGLSYGLPRVGLNSWSREGRTYGTYVRSPYRELPIRPGLGPRSVSSRISANLAKVCPEGPFRLGVSSVHLLRPYSRIRLRTYTDGR</sequence>
<feature type="compositionally biased region" description="Polar residues" evidence="1">
    <location>
        <begin position="7"/>
        <end position="18"/>
    </location>
</feature>
<proteinExistence type="predicted"/>
<evidence type="ECO:0000313" key="3">
    <source>
        <dbReference type="Proteomes" id="UP001215598"/>
    </source>
</evidence>
<dbReference type="EMBL" id="JARKIB010000320">
    <property type="protein sequence ID" value="KAJ7714748.1"/>
    <property type="molecule type" value="Genomic_DNA"/>
</dbReference>
<accession>A0AAD7H837</accession>
<evidence type="ECO:0000313" key="2">
    <source>
        <dbReference type="EMBL" id="KAJ7714748.1"/>
    </source>
</evidence>
<dbReference type="AlphaFoldDB" id="A0AAD7H837"/>
<reference evidence="2" key="1">
    <citation type="submission" date="2023-03" db="EMBL/GenBank/DDBJ databases">
        <title>Massive genome expansion in bonnet fungi (Mycena s.s.) driven by repeated elements and novel gene families across ecological guilds.</title>
        <authorList>
            <consortium name="Lawrence Berkeley National Laboratory"/>
            <person name="Harder C.B."/>
            <person name="Miyauchi S."/>
            <person name="Viragh M."/>
            <person name="Kuo A."/>
            <person name="Thoen E."/>
            <person name="Andreopoulos B."/>
            <person name="Lu D."/>
            <person name="Skrede I."/>
            <person name="Drula E."/>
            <person name="Henrissat B."/>
            <person name="Morin E."/>
            <person name="Kohler A."/>
            <person name="Barry K."/>
            <person name="LaButti K."/>
            <person name="Morin E."/>
            <person name="Salamov A."/>
            <person name="Lipzen A."/>
            <person name="Mereny Z."/>
            <person name="Hegedus B."/>
            <person name="Baldrian P."/>
            <person name="Stursova M."/>
            <person name="Weitz H."/>
            <person name="Taylor A."/>
            <person name="Grigoriev I.V."/>
            <person name="Nagy L.G."/>
            <person name="Martin F."/>
            <person name="Kauserud H."/>
        </authorList>
    </citation>
    <scope>NUCLEOTIDE SEQUENCE</scope>
    <source>
        <strain evidence="2">CBHHK182m</strain>
    </source>
</reference>
<evidence type="ECO:0000256" key="1">
    <source>
        <dbReference type="SAM" id="MobiDB-lite"/>
    </source>
</evidence>
<dbReference type="Proteomes" id="UP001215598">
    <property type="component" value="Unassembled WGS sequence"/>
</dbReference>
<keyword evidence="3" id="KW-1185">Reference proteome</keyword>